<reference evidence="2 3" key="1">
    <citation type="submission" date="2019-09" db="EMBL/GenBank/DDBJ databases">
        <authorList>
            <person name="Chandra G."/>
            <person name="Truman W A."/>
        </authorList>
    </citation>
    <scope>NUCLEOTIDE SEQUENCE [LARGE SCALE GENOMIC DNA]</scope>
    <source>
        <strain evidence="2">PS880</strain>
    </source>
</reference>
<dbReference type="Proteomes" id="UP000375525">
    <property type="component" value="Unassembled WGS sequence"/>
</dbReference>
<proteinExistence type="predicted"/>
<keyword evidence="1" id="KW-0732">Signal</keyword>
<feature type="signal peptide" evidence="1">
    <location>
        <begin position="1"/>
        <end position="17"/>
    </location>
</feature>
<dbReference type="OrthoDB" id="7028260at2"/>
<protein>
    <submittedName>
        <fullName evidence="2">Uncharacterized protein</fullName>
    </submittedName>
</protein>
<gene>
    <name evidence="2" type="ORF">PS880_01274</name>
</gene>
<name>A0A5E7I790_PSEFL</name>
<evidence type="ECO:0000313" key="2">
    <source>
        <dbReference type="EMBL" id="VVO70407.1"/>
    </source>
</evidence>
<accession>A0A5E7I790</accession>
<sequence precursor="true">MNCALFLSNTIALAVLAGFHFTPEITPENNAVQVAQRTPHYLQLQKTPQLAIMNDQRGLIRQDVSQEVSPVSQPSERLVF</sequence>
<organism evidence="2 3">
    <name type="scientific">Pseudomonas fluorescens</name>
    <dbReference type="NCBI Taxonomy" id="294"/>
    <lineage>
        <taxon>Bacteria</taxon>
        <taxon>Pseudomonadati</taxon>
        <taxon>Pseudomonadota</taxon>
        <taxon>Gammaproteobacteria</taxon>
        <taxon>Pseudomonadales</taxon>
        <taxon>Pseudomonadaceae</taxon>
        <taxon>Pseudomonas</taxon>
    </lineage>
</organism>
<evidence type="ECO:0000256" key="1">
    <source>
        <dbReference type="SAM" id="SignalP"/>
    </source>
</evidence>
<dbReference type="EMBL" id="CABVIH010000005">
    <property type="protein sequence ID" value="VVO70407.1"/>
    <property type="molecule type" value="Genomic_DNA"/>
</dbReference>
<feature type="chain" id="PRO_5022893317" evidence="1">
    <location>
        <begin position="18"/>
        <end position="80"/>
    </location>
</feature>
<evidence type="ECO:0000313" key="3">
    <source>
        <dbReference type="Proteomes" id="UP000375525"/>
    </source>
</evidence>
<dbReference type="RefSeq" id="WP_150779052.1">
    <property type="nucleotide sequence ID" value="NZ_CABVIH010000005.1"/>
</dbReference>
<dbReference type="AlphaFoldDB" id="A0A5E7I790"/>